<dbReference type="EMBL" id="JACIEM010000005">
    <property type="protein sequence ID" value="MBB4004668.1"/>
    <property type="molecule type" value="Genomic_DNA"/>
</dbReference>
<evidence type="ECO:0000313" key="3">
    <source>
        <dbReference type="Proteomes" id="UP000588647"/>
    </source>
</evidence>
<comment type="caution">
    <text evidence="2">The sequence shown here is derived from an EMBL/GenBank/DDBJ whole genome shotgun (WGS) entry which is preliminary data.</text>
</comment>
<reference evidence="2 3" key="1">
    <citation type="submission" date="2020-08" db="EMBL/GenBank/DDBJ databases">
        <title>Genomic Encyclopedia of Type Strains, Phase IV (KMG-IV): sequencing the most valuable type-strain genomes for metagenomic binning, comparative biology and taxonomic classification.</title>
        <authorList>
            <person name="Goeker M."/>
        </authorList>
    </citation>
    <scope>NUCLEOTIDE SEQUENCE [LARGE SCALE GENOMIC DNA]</scope>
    <source>
        <strain evidence="2 3">DSM 103570</strain>
    </source>
</reference>
<proteinExistence type="predicted"/>
<dbReference type="AlphaFoldDB" id="A0A7W6MR71"/>
<dbReference type="RefSeq" id="WP_183210261.1">
    <property type="nucleotide sequence ID" value="NZ_JAAAMM010000005.1"/>
</dbReference>
<evidence type="ECO:0000256" key="1">
    <source>
        <dbReference type="SAM" id="MobiDB-lite"/>
    </source>
</evidence>
<name>A0A7W6MR71_9HYPH</name>
<protein>
    <submittedName>
        <fullName evidence="2">Uncharacterized protein</fullName>
    </submittedName>
</protein>
<gene>
    <name evidence="2" type="ORF">GGR03_003763</name>
</gene>
<dbReference type="Proteomes" id="UP000588647">
    <property type="component" value="Unassembled WGS sequence"/>
</dbReference>
<feature type="region of interest" description="Disordered" evidence="1">
    <location>
        <begin position="1"/>
        <end position="69"/>
    </location>
</feature>
<organism evidence="2 3">
    <name type="scientific">Aurantimonas endophytica</name>
    <dbReference type="NCBI Taxonomy" id="1522175"/>
    <lineage>
        <taxon>Bacteria</taxon>
        <taxon>Pseudomonadati</taxon>
        <taxon>Pseudomonadota</taxon>
        <taxon>Alphaproteobacteria</taxon>
        <taxon>Hyphomicrobiales</taxon>
        <taxon>Aurantimonadaceae</taxon>
        <taxon>Aurantimonas</taxon>
    </lineage>
</organism>
<feature type="compositionally biased region" description="Basic and acidic residues" evidence="1">
    <location>
        <begin position="1"/>
        <end position="23"/>
    </location>
</feature>
<keyword evidence="3" id="KW-1185">Reference proteome</keyword>
<accession>A0A7W6MR71</accession>
<feature type="compositionally biased region" description="Basic and acidic residues" evidence="1">
    <location>
        <begin position="32"/>
        <end position="41"/>
    </location>
</feature>
<evidence type="ECO:0000313" key="2">
    <source>
        <dbReference type="EMBL" id="MBB4004668.1"/>
    </source>
</evidence>
<sequence>MSEISKTTKDGTEYRDDGSKIATEDSPSGETETEHVKREQSKLPQGGRSPEYDEADDGDVAAPSPPTGA</sequence>